<organism evidence="2 3">
    <name type="scientific">Roseobacter cerasinus</name>
    <dbReference type="NCBI Taxonomy" id="2602289"/>
    <lineage>
        <taxon>Bacteria</taxon>
        <taxon>Pseudomonadati</taxon>
        <taxon>Pseudomonadota</taxon>
        <taxon>Alphaproteobacteria</taxon>
        <taxon>Rhodobacterales</taxon>
        <taxon>Roseobacteraceae</taxon>
        <taxon>Roseobacter</taxon>
    </lineage>
</organism>
<dbReference type="Proteomes" id="UP000436522">
    <property type="component" value="Unassembled WGS sequence"/>
</dbReference>
<dbReference type="AlphaFoldDB" id="A0A640VJ40"/>
<protein>
    <submittedName>
        <fullName evidence="2">Polyphosphate kinase</fullName>
    </submittedName>
</protein>
<evidence type="ECO:0000313" key="2">
    <source>
        <dbReference type="EMBL" id="GFE48353.1"/>
    </source>
</evidence>
<dbReference type="GO" id="GO:0016301">
    <property type="term" value="F:kinase activity"/>
    <property type="evidence" value="ECO:0007669"/>
    <property type="project" value="UniProtKB-KW"/>
</dbReference>
<reference evidence="2 3" key="1">
    <citation type="submission" date="2019-12" db="EMBL/GenBank/DDBJ databases">
        <title>Roseobacter cerasinus sp. nov., isolated from seawater around aquaculture.</title>
        <authorList>
            <person name="Muramatsu S."/>
            <person name="Takabe Y."/>
            <person name="Mori K."/>
            <person name="Takaichi S."/>
            <person name="Hanada S."/>
        </authorList>
    </citation>
    <scope>NUCLEOTIDE SEQUENCE [LARGE SCALE GENOMIC DNA]</scope>
    <source>
        <strain evidence="2 3">AI77</strain>
    </source>
</reference>
<dbReference type="EMBL" id="BLIV01000001">
    <property type="protein sequence ID" value="GFE48353.1"/>
    <property type="molecule type" value="Genomic_DNA"/>
</dbReference>
<dbReference type="InterPro" id="IPR025870">
    <property type="entry name" value="Glyoxalase-like_dom"/>
</dbReference>
<feature type="domain" description="Glyoxalase-like" evidence="1">
    <location>
        <begin position="9"/>
        <end position="173"/>
    </location>
</feature>
<sequence length="209" mass="22519">MIMKLDLKLDHITVVARTLDEGADHIRQMLGIDMPQGGAHPAMGTHNRLLSLGESTFLELIAVDQQAAAPDRPRWFDLDRFDGPPVLATWVLGTDDIPAALSTAHPDSGEATPITRGDLSWLISVPKDGSMPVDGAFPALIEWPSGPHPASRMPDLGCRIQSLSISHPDAETIEVLIGNRIDRTCITISKGPKSILAQIETPNGMKVLS</sequence>
<accession>A0A640VJ40</accession>
<keyword evidence="3" id="KW-1185">Reference proteome</keyword>
<dbReference type="RefSeq" id="WP_159974271.1">
    <property type="nucleotide sequence ID" value="NZ_BLIV01000001.1"/>
</dbReference>
<evidence type="ECO:0000259" key="1">
    <source>
        <dbReference type="Pfam" id="PF13468"/>
    </source>
</evidence>
<dbReference type="Pfam" id="PF13468">
    <property type="entry name" value="Glyoxalase_3"/>
    <property type="match status" value="1"/>
</dbReference>
<keyword evidence="2" id="KW-0418">Kinase</keyword>
<dbReference type="Gene3D" id="3.10.180.10">
    <property type="entry name" value="2,3-Dihydroxybiphenyl 1,2-Dioxygenase, domain 1"/>
    <property type="match status" value="1"/>
</dbReference>
<comment type="caution">
    <text evidence="2">The sequence shown here is derived from an EMBL/GenBank/DDBJ whole genome shotgun (WGS) entry which is preliminary data.</text>
</comment>
<dbReference type="InterPro" id="IPR029068">
    <property type="entry name" value="Glyas_Bleomycin-R_OHBP_Dase"/>
</dbReference>
<keyword evidence="2" id="KW-0808">Transferase</keyword>
<proteinExistence type="predicted"/>
<name>A0A640VJ40_9RHOB</name>
<evidence type="ECO:0000313" key="3">
    <source>
        <dbReference type="Proteomes" id="UP000436522"/>
    </source>
</evidence>
<dbReference type="OrthoDB" id="8451710at2"/>
<gene>
    <name evidence="2" type="ORF">So717_01060</name>
</gene>